<keyword evidence="2" id="KW-1185">Reference proteome</keyword>
<sequence>MQVTKDGGKTSTNVLMNILGLPKNTWCYHIEAREKYQLVSKELFDLNQKLAM</sequence>
<dbReference type="Proteomes" id="UP001621706">
    <property type="component" value="Unassembled WGS sequence"/>
</dbReference>
<protein>
    <recommendedName>
        <fullName evidence="3">Transposase</fullName>
    </recommendedName>
</protein>
<name>A0ABW8P710_9FLAO</name>
<proteinExistence type="predicted"/>
<dbReference type="EMBL" id="JAZGZP010000006">
    <property type="protein sequence ID" value="MFK7000338.1"/>
    <property type="molecule type" value="Genomic_DNA"/>
</dbReference>
<evidence type="ECO:0000313" key="1">
    <source>
        <dbReference type="EMBL" id="MFK7000338.1"/>
    </source>
</evidence>
<reference evidence="1 2" key="1">
    <citation type="submission" date="2024-02" db="EMBL/GenBank/DDBJ databases">
        <title>Comparative Genomic Analysis of Flavobacterium Species Causing Columnaris Disease of Freshwater Fish in Thailand: Insights into Virulence and Resistance Mechanisms.</title>
        <authorList>
            <person name="Nguyen D."/>
            <person name="Chokmangmeepisarn P."/>
            <person name="Khianchaikhan K."/>
            <person name="Morishita M."/>
            <person name="Bunnoy A."/>
            <person name="Rodkhum C."/>
        </authorList>
    </citation>
    <scope>NUCLEOTIDE SEQUENCE [LARGE SCALE GENOMIC DNA]</scope>
    <source>
        <strain evidence="1 2">CNRT2201</strain>
    </source>
</reference>
<evidence type="ECO:0008006" key="3">
    <source>
        <dbReference type="Google" id="ProtNLM"/>
    </source>
</evidence>
<dbReference type="RefSeq" id="WP_405344073.1">
    <property type="nucleotide sequence ID" value="NZ_JAZGZP010000006.1"/>
</dbReference>
<evidence type="ECO:0000313" key="2">
    <source>
        <dbReference type="Proteomes" id="UP001621706"/>
    </source>
</evidence>
<comment type="caution">
    <text evidence="1">The sequence shown here is derived from an EMBL/GenBank/DDBJ whole genome shotgun (WGS) entry which is preliminary data.</text>
</comment>
<accession>A0ABW8P710</accession>
<organism evidence="1 2">
    <name type="scientific">Flavobacterium oreochromis</name>
    <dbReference type="NCBI Taxonomy" id="2906078"/>
    <lineage>
        <taxon>Bacteria</taxon>
        <taxon>Pseudomonadati</taxon>
        <taxon>Bacteroidota</taxon>
        <taxon>Flavobacteriia</taxon>
        <taxon>Flavobacteriales</taxon>
        <taxon>Flavobacteriaceae</taxon>
        <taxon>Flavobacterium</taxon>
    </lineage>
</organism>
<gene>
    <name evidence="1" type="ORF">V3I07_05440</name>
</gene>